<feature type="transmembrane region" description="Helical" evidence="11">
    <location>
        <begin position="32"/>
        <end position="50"/>
    </location>
</feature>
<dbReference type="PROSITE" id="PS00216">
    <property type="entry name" value="SUGAR_TRANSPORT_1"/>
    <property type="match status" value="2"/>
</dbReference>
<evidence type="ECO:0000256" key="11">
    <source>
        <dbReference type="SAM" id="Phobius"/>
    </source>
</evidence>
<feature type="domain" description="Major facilitator superfamily (MFS) profile" evidence="12">
    <location>
        <begin position="20"/>
        <end position="435"/>
    </location>
</feature>
<dbReference type="SUPFAM" id="SSF103473">
    <property type="entry name" value="MFS general substrate transporter"/>
    <property type="match status" value="1"/>
</dbReference>
<feature type="transmembrane region" description="Helical" evidence="11">
    <location>
        <begin position="379"/>
        <end position="400"/>
    </location>
</feature>
<keyword evidence="14" id="KW-1185">Reference proteome</keyword>
<dbReference type="GO" id="GO:0015293">
    <property type="term" value="F:symporter activity"/>
    <property type="evidence" value="ECO:0007669"/>
    <property type="project" value="UniProtKB-KW"/>
</dbReference>
<feature type="transmembrane region" description="Helical" evidence="11">
    <location>
        <begin position="252"/>
        <end position="269"/>
    </location>
</feature>
<evidence type="ECO:0000313" key="13">
    <source>
        <dbReference type="EMBL" id="RNG22190.1"/>
    </source>
</evidence>
<gene>
    <name evidence="13" type="ORF">EEJ42_21780</name>
</gene>
<dbReference type="Gene3D" id="1.20.1250.20">
    <property type="entry name" value="MFS general substrate transporter like domains"/>
    <property type="match status" value="2"/>
</dbReference>
<proteinExistence type="inferred from homology"/>
<evidence type="ECO:0000256" key="9">
    <source>
        <dbReference type="ARBA" id="ARBA00037295"/>
    </source>
</evidence>
<comment type="similarity">
    <text evidence="2">Belongs to the major facilitator superfamily. Metabolite:H+ Symporter (MHS) family (TC 2.A.1.6) family.</text>
</comment>
<keyword evidence="7 11" id="KW-1133">Transmembrane helix</keyword>
<comment type="subcellular location">
    <subcellularLocation>
        <location evidence="1">Cell membrane</location>
        <topology evidence="1">Multi-pass membrane protein</topology>
    </subcellularLocation>
</comment>
<sequence length="458" mass="49285">MSQSRTSTPSTPDRTHVTTNVIRGCLGNLVEWYDWFAYATFSIYFASVFFPKGNQTAQLLSTAVVFAVGFFMRPLGGWLLGVYADRYGRRRALTLSVTLMSAGSLTIALAPGHDTIGMGAPALLVLARLVQGLSVGGEFGSSASYLCEVAPPGRRGFYSSFQYVSIVLGQLIALLVAIGLQNLLTEAQLHSWGWRIPFVIGAAAGLVVMYLRRTMEESEHFRREQARTAAQDPASRERKGLISLFAEYPRQLIAVFGLAIGGTVAFYTYTTYLQKYLVTTAGIPKSTVTVIGFAALFVYMLLQPAVGAVSDRIGRRPVMFAFSGGCMLLTVPLMTLLGRTGNPWLAFLLMTVALTFVSGYSALAAVIKAEMFPTKVRALGVGLPHALVTATFGGLTEPIALALKDTGQESLFFWYVTGCVGLTFLATLVVKEPSRASHLDATQASPAAPQPPKTAPLT</sequence>
<dbReference type="PROSITE" id="PS00217">
    <property type="entry name" value="SUGAR_TRANSPORT_2"/>
    <property type="match status" value="1"/>
</dbReference>
<dbReference type="Pfam" id="PF00083">
    <property type="entry name" value="Sugar_tr"/>
    <property type="match status" value="1"/>
</dbReference>
<feature type="transmembrane region" description="Helical" evidence="11">
    <location>
        <begin position="289"/>
        <end position="306"/>
    </location>
</feature>
<organism evidence="13 14">
    <name type="scientific">Streptomyces botrytidirepellens</name>
    <dbReference type="NCBI Taxonomy" id="2486417"/>
    <lineage>
        <taxon>Bacteria</taxon>
        <taxon>Bacillati</taxon>
        <taxon>Actinomycetota</taxon>
        <taxon>Actinomycetes</taxon>
        <taxon>Kitasatosporales</taxon>
        <taxon>Streptomycetaceae</taxon>
        <taxon>Streptomyces</taxon>
    </lineage>
</organism>
<feature type="transmembrane region" description="Helical" evidence="11">
    <location>
        <begin position="412"/>
        <end position="430"/>
    </location>
</feature>
<feature type="transmembrane region" description="Helical" evidence="11">
    <location>
        <begin position="56"/>
        <end position="80"/>
    </location>
</feature>
<dbReference type="InterPro" id="IPR005829">
    <property type="entry name" value="Sugar_transporter_CS"/>
</dbReference>
<evidence type="ECO:0000256" key="5">
    <source>
        <dbReference type="ARBA" id="ARBA00022692"/>
    </source>
</evidence>
<dbReference type="InterPro" id="IPR051084">
    <property type="entry name" value="H+-coupled_symporters"/>
</dbReference>
<dbReference type="InterPro" id="IPR020846">
    <property type="entry name" value="MFS_dom"/>
</dbReference>
<feature type="transmembrane region" description="Helical" evidence="11">
    <location>
        <begin position="344"/>
        <end position="367"/>
    </location>
</feature>
<name>A0A3M8VXY8_9ACTN</name>
<evidence type="ECO:0000256" key="4">
    <source>
        <dbReference type="ARBA" id="ARBA00022475"/>
    </source>
</evidence>
<keyword evidence="5 11" id="KW-0812">Transmembrane</keyword>
<dbReference type="PANTHER" id="PTHR43528">
    <property type="entry name" value="ALPHA-KETOGLUTARATE PERMEASE"/>
    <property type="match status" value="1"/>
</dbReference>
<dbReference type="RefSeq" id="WP_123101989.1">
    <property type="nucleotide sequence ID" value="NZ_RIBZ01000270.1"/>
</dbReference>
<evidence type="ECO:0000256" key="6">
    <source>
        <dbReference type="ARBA" id="ARBA00022847"/>
    </source>
</evidence>
<evidence type="ECO:0000313" key="14">
    <source>
        <dbReference type="Proteomes" id="UP000275401"/>
    </source>
</evidence>
<feature type="transmembrane region" description="Helical" evidence="11">
    <location>
        <begin position="157"/>
        <end position="180"/>
    </location>
</feature>
<protein>
    <recommendedName>
        <fullName evidence="10">Putative proline/betaine transporter</fullName>
    </recommendedName>
</protein>
<dbReference type="CDD" id="cd17367">
    <property type="entry name" value="MFS_KgtP"/>
    <property type="match status" value="1"/>
</dbReference>
<dbReference type="AlphaFoldDB" id="A0A3M8VXY8"/>
<evidence type="ECO:0000256" key="8">
    <source>
        <dbReference type="ARBA" id="ARBA00023136"/>
    </source>
</evidence>
<feature type="transmembrane region" description="Helical" evidence="11">
    <location>
        <begin position="318"/>
        <end position="338"/>
    </location>
</feature>
<dbReference type="Proteomes" id="UP000275401">
    <property type="component" value="Unassembled WGS sequence"/>
</dbReference>
<dbReference type="InterPro" id="IPR036259">
    <property type="entry name" value="MFS_trans_sf"/>
</dbReference>
<accession>A0A3M8VXY8</accession>
<reference evidence="13 14" key="1">
    <citation type="submission" date="2018-11" db="EMBL/GenBank/DDBJ databases">
        <title>The Potential of Streptomyces as Biocontrol Agents against the Tomato grey mould, Botrytis cinerea (Gray mold) Frontiers in Microbiology.</title>
        <authorList>
            <person name="Li D."/>
        </authorList>
    </citation>
    <scope>NUCLEOTIDE SEQUENCE [LARGE SCALE GENOMIC DNA]</scope>
    <source>
        <strain evidence="13 14">NEAU-LD23</strain>
    </source>
</reference>
<dbReference type="FunFam" id="1.20.1250.20:FF:000001">
    <property type="entry name" value="Dicarboxylate MFS transporter"/>
    <property type="match status" value="1"/>
</dbReference>
<dbReference type="GO" id="GO:0005886">
    <property type="term" value="C:plasma membrane"/>
    <property type="evidence" value="ECO:0007669"/>
    <property type="project" value="UniProtKB-SubCell"/>
</dbReference>
<evidence type="ECO:0000256" key="1">
    <source>
        <dbReference type="ARBA" id="ARBA00004651"/>
    </source>
</evidence>
<keyword evidence="4" id="KW-1003">Cell membrane</keyword>
<evidence type="ECO:0000256" key="10">
    <source>
        <dbReference type="ARBA" id="ARBA00039918"/>
    </source>
</evidence>
<evidence type="ECO:0000256" key="7">
    <source>
        <dbReference type="ARBA" id="ARBA00022989"/>
    </source>
</evidence>
<dbReference type="PROSITE" id="PS50850">
    <property type="entry name" value="MFS"/>
    <property type="match status" value="1"/>
</dbReference>
<feature type="transmembrane region" description="Helical" evidence="11">
    <location>
        <begin position="192"/>
        <end position="211"/>
    </location>
</feature>
<dbReference type="EMBL" id="RIBZ01000270">
    <property type="protein sequence ID" value="RNG22190.1"/>
    <property type="molecule type" value="Genomic_DNA"/>
</dbReference>
<dbReference type="PANTHER" id="PTHR43528:SF5">
    <property type="entry name" value="PROLINE_BETAINE TRANSPORTER"/>
    <property type="match status" value="1"/>
</dbReference>
<comment type="caution">
    <text evidence="13">The sequence shown here is derived from an EMBL/GenBank/DDBJ whole genome shotgun (WGS) entry which is preliminary data.</text>
</comment>
<evidence type="ECO:0000256" key="2">
    <source>
        <dbReference type="ARBA" id="ARBA00008240"/>
    </source>
</evidence>
<evidence type="ECO:0000256" key="3">
    <source>
        <dbReference type="ARBA" id="ARBA00022448"/>
    </source>
</evidence>
<keyword evidence="8 11" id="KW-0472">Membrane</keyword>
<keyword evidence="6" id="KW-0769">Symport</keyword>
<dbReference type="InterPro" id="IPR005828">
    <property type="entry name" value="MFS_sugar_transport-like"/>
</dbReference>
<keyword evidence="3" id="KW-0813">Transport</keyword>
<comment type="function">
    <text evidence="9">May be a proton symporter involved in the uptake of osmolytes such as proline and glycine betaine.</text>
</comment>
<evidence type="ECO:0000259" key="12">
    <source>
        <dbReference type="PROSITE" id="PS50850"/>
    </source>
</evidence>